<keyword evidence="3" id="KW-1185">Reference proteome</keyword>
<proteinExistence type="predicted"/>
<dbReference type="AlphaFoldDB" id="W4JPS8"/>
<name>W4JPS8_HETIT</name>
<feature type="transmembrane region" description="Helical" evidence="1">
    <location>
        <begin position="37"/>
        <end position="56"/>
    </location>
</feature>
<keyword evidence="1" id="KW-0812">Transmembrane</keyword>
<dbReference type="HOGENOM" id="CLU_2171409_0_0_1"/>
<keyword evidence="1" id="KW-1133">Transmembrane helix</keyword>
<keyword evidence="1" id="KW-0472">Membrane</keyword>
<sequence length="110" mass="12752">MYCMAERVVGKLGVLVEAGRRARVCYPVRWRPRDLRILCWCTVLCVLVYCYFFYALQLTSDVIFRGCVWMRGYTPSLLGIWMCQRAVSGSFRSYAAAYGRQSERPAVTTR</sequence>
<dbReference type="InParanoid" id="W4JPS8"/>
<evidence type="ECO:0000313" key="3">
    <source>
        <dbReference type="Proteomes" id="UP000030671"/>
    </source>
</evidence>
<evidence type="ECO:0000313" key="2">
    <source>
        <dbReference type="EMBL" id="ETW75474.1"/>
    </source>
</evidence>
<gene>
    <name evidence="2" type="ORF">HETIRDRAFT_330630</name>
</gene>
<accession>W4JPS8</accession>
<dbReference type="KEGG" id="hir:HETIRDRAFT_330630"/>
<protein>
    <submittedName>
        <fullName evidence="2">Uncharacterized protein</fullName>
    </submittedName>
</protein>
<dbReference type="EMBL" id="KI925466">
    <property type="protein sequence ID" value="ETW75474.1"/>
    <property type="molecule type" value="Genomic_DNA"/>
</dbReference>
<reference evidence="2 3" key="1">
    <citation type="journal article" date="2012" name="New Phytol.">
        <title>Insight into trade-off between wood decay and parasitism from the genome of a fungal forest pathogen.</title>
        <authorList>
            <person name="Olson A."/>
            <person name="Aerts A."/>
            <person name="Asiegbu F."/>
            <person name="Belbahri L."/>
            <person name="Bouzid O."/>
            <person name="Broberg A."/>
            <person name="Canback B."/>
            <person name="Coutinho P.M."/>
            <person name="Cullen D."/>
            <person name="Dalman K."/>
            <person name="Deflorio G."/>
            <person name="van Diepen L.T."/>
            <person name="Dunand C."/>
            <person name="Duplessis S."/>
            <person name="Durling M."/>
            <person name="Gonthier P."/>
            <person name="Grimwood J."/>
            <person name="Fossdal C.G."/>
            <person name="Hansson D."/>
            <person name="Henrissat B."/>
            <person name="Hietala A."/>
            <person name="Himmelstrand K."/>
            <person name="Hoffmeister D."/>
            <person name="Hogberg N."/>
            <person name="James T.Y."/>
            <person name="Karlsson M."/>
            <person name="Kohler A."/>
            <person name="Kues U."/>
            <person name="Lee Y.H."/>
            <person name="Lin Y.C."/>
            <person name="Lind M."/>
            <person name="Lindquist E."/>
            <person name="Lombard V."/>
            <person name="Lucas S."/>
            <person name="Lunden K."/>
            <person name="Morin E."/>
            <person name="Murat C."/>
            <person name="Park J."/>
            <person name="Raffaello T."/>
            <person name="Rouze P."/>
            <person name="Salamov A."/>
            <person name="Schmutz J."/>
            <person name="Solheim H."/>
            <person name="Stahlberg J."/>
            <person name="Velez H."/>
            <person name="de Vries R.P."/>
            <person name="Wiebenga A."/>
            <person name="Woodward S."/>
            <person name="Yakovlev I."/>
            <person name="Garbelotto M."/>
            <person name="Martin F."/>
            <person name="Grigoriev I.V."/>
            <person name="Stenlid J."/>
        </authorList>
    </citation>
    <scope>NUCLEOTIDE SEQUENCE [LARGE SCALE GENOMIC DNA]</scope>
    <source>
        <strain evidence="2 3">TC 32-1</strain>
    </source>
</reference>
<evidence type="ECO:0000256" key="1">
    <source>
        <dbReference type="SAM" id="Phobius"/>
    </source>
</evidence>
<dbReference type="GeneID" id="20671593"/>
<dbReference type="Proteomes" id="UP000030671">
    <property type="component" value="Unassembled WGS sequence"/>
</dbReference>
<dbReference type="RefSeq" id="XP_009552888.1">
    <property type="nucleotide sequence ID" value="XM_009554593.1"/>
</dbReference>
<organism evidence="2 3">
    <name type="scientific">Heterobasidion irregulare (strain TC 32-1)</name>
    <dbReference type="NCBI Taxonomy" id="747525"/>
    <lineage>
        <taxon>Eukaryota</taxon>
        <taxon>Fungi</taxon>
        <taxon>Dikarya</taxon>
        <taxon>Basidiomycota</taxon>
        <taxon>Agaricomycotina</taxon>
        <taxon>Agaricomycetes</taxon>
        <taxon>Russulales</taxon>
        <taxon>Bondarzewiaceae</taxon>
        <taxon>Heterobasidion</taxon>
        <taxon>Heterobasidion annosum species complex</taxon>
    </lineage>
</organism>